<dbReference type="AlphaFoldDB" id="A0A164INY5"/>
<dbReference type="EMBL" id="LWGR01000019">
    <property type="protein sequence ID" value="KZM69615.1"/>
    <property type="molecule type" value="Genomic_DNA"/>
</dbReference>
<organism evidence="1 2">
    <name type="scientific">Nocardia terpenica</name>
    <dbReference type="NCBI Taxonomy" id="455432"/>
    <lineage>
        <taxon>Bacteria</taxon>
        <taxon>Bacillati</taxon>
        <taxon>Actinomycetota</taxon>
        <taxon>Actinomycetes</taxon>
        <taxon>Mycobacteriales</taxon>
        <taxon>Nocardiaceae</taxon>
        <taxon>Nocardia</taxon>
    </lineage>
</organism>
<reference evidence="1 2" key="1">
    <citation type="submission" date="2016-04" db="EMBL/GenBank/DDBJ databases">
        <authorList>
            <person name="Evans L.H."/>
            <person name="Alamgir A."/>
            <person name="Owens N."/>
            <person name="Weber N.D."/>
            <person name="Virtaneva K."/>
            <person name="Barbian K."/>
            <person name="Babar A."/>
            <person name="Rosenke K."/>
        </authorList>
    </citation>
    <scope>NUCLEOTIDE SEQUENCE [LARGE SCALE GENOMIC DNA]</scope>
    <source>
        <strain evidence="1 2">IFM 0406</strain>
    </source>
</reference>
<comment type="caution">
    <text evidence="1">The sequence shown here is derived from an EMBL/GenBank/DDBJ whole genome shotgun (WGS) entry which is preliminary data.</text>
</comment>
<gene>
    <name evidence="1" type="ORF">AWN90_07490</name>
</gene>
<dbReference type="STRING" id="455432.AWN90_07490"/>
<evidence type="ECO:0000313" key="1">
    <source>
        <dbReference type="EMBL" id="KZM69615.1"/>
    </source>
</evidence>
<proteinExistence type="predicted"/>
<name>A0A164INY5_9NOCA</name>
<sequence>MLIIGFDGDIVRSATRVRGRFRRRTVGAGPRYGPVGLGSRVVGASLGIRWKLVGEPLLRSIPINLAETTLELDPECPFLRPHSAVVSICQRFEVSTNLI</sequence>
<evidence type="ECO:0000313" key="2">
    <source>
        <dbReference type="Proteomes" id="UP000076512"/>
    </source>
</evidence>
<dbReference type="Proteomes" id="UP000076512">
    <property type="component" value="Unassembled WGS sequence"/>
</dbReference>
<protein>
    <submittedName>
        <fullName evidence="1">Uncharacterized protein</fullName>
    </submittedName>
</protein>
<keyword evidence="2" id="KW-1185">Reference proteome</keyword>
<accession>A0A164INY5</accession>